<comment type="subcellular location">
    <subcellularLocation>
        <location evidence="1 12">Endoplasmic reticulum membrane</location>
        <topology evidence="1 12">Single-pass type II membrane protein</topology>
    </subcellularLocation>
</comment>
<dbReference type="Gene3D" id="1.50.10.10">
    <property type="match status" value="1"/>
</dbReference>
<sequence length="790" mass="91790">MAPRRRPPREVETPSATIKYEPVPRAQSHFSCCTWDLALIFVVMIGALGYIFLHVYLYPTIEKMHPLPNVDSENAPTTWGTYRPHMYFGLRTRSPMSPLFGMMWYEQPNSYQRPHIRHWCNQDDRLPGYYWYEADGRTFGRQNISEHHGGVIQTDWINELNGFAARVKLNMAPGRRYNVILYLSAQDLGTRLQLGKHLRHVFLGKSELLGKFTFGVRLKDDTQLQSSHSVMLTDERIPIERYHDFVVDNTQAYDAPEKPLEYLLNEKHNDQEGKFAAVQLNLGHKAEFEIFFQSDKLTPMKPEELTNVLKMRSNSFNKRYENVFQLSAKNYTPIEQKMGKVAMSNMLGSLGYWYGFNRVVHHNIPQTYGPHVLFSAVPSRPFFPRGFLWDEGFHQMLIRKMDPKISLEVIASWMNAMDSSGWIPREMIVGTEAEAKVPAEFIPQKSDVANPPTLFYVMDKLVHDEKTVSKYAGILKLLYPRLEKWFYWLRTSQAGPSRSTFRWRGRNETILSELNPKTLSSGLDDFPRASHPSDSEYHLDLRCWLALASRVLERLSRAYGSEHDHQRLAKTMDELNNFDQLVKDHWSEEHQGFYDYGKHSEDVALAPVPVPAKNPGKPRTVEYQRVTSRAPTLKLVTNVFGYNNLFPMMLKMIPSKSPHLKATLDKIRDPKFLWTPFGLRSISRTSPYYMARNTEHDPPYWRGYIWINVNYLVLSSLKHYSEQPGPYKEQAGQIFLELRKNLVKNMANQFNRTGFLWENYDDKSGEGRGCHPFTGWSSLILLIMSDNLDT</sequence>
<keyword evidence="16" id="KW-1185">Reference proteome</keyword>
<evidence type="ECO:0000256" key="4">
    <source>
        <dbReference type="ARBA" id="ARBA00022801"/>
    </source>
</evidence>
<evidence type="ECO:0000256" key="10">
    <source>
        <dbReference type="ARBA" id="ARBA00023295"/>
    </source>
</evidence>
<feature type="transmembrane region" description="Helical" evidence="12">
    <location>
        <begin position="37"/>
        <end position="58"/>
    </location>
</feature>
<dbReference type="Pfam" id="PF03200">
    <property type="entry name" value="Glyco_hydro_63"/>
    <property type="match status" value="1"/>
</dbReference>
<dbReference type="GO" id="GO:0006487">
    <property type="term" value="P:protein N-linked glycosylation"/>
    <property type="evidence" value="ECO:0007669"/>
    <property type="project" value="UniProtKB-UniRule"/>
</dbReference>
<evidence type="ECO:0000256" key="1">
    <source>
        <dbReference type="ARBA" id="ARBA00004648"/>
    </source>
</evidence>
<keyword evidence="4 12" id="KW-0378">Hydrolase</keyword>
<evidence type="ECO:0000259" key="13">
    <source>
        <dbReference type="Pfam" id="PF03200"/>
    </source>
</evidence>
<dbReference type="InterPro" id="IPR012341">
    <property type="entry name" value="6hp_glycosidase-like_sf"/>
</dbReference>
<evidence type="ECO:0000313" key="16">
    <source>
        <dbReference type="Proteomes" id="UP000005237"/>
    </source>
</evidence>
<comment type="similarity">
    <text evidence="2 12">Belongs to the glycosyl hydrolase 63 family.</text>
</comment>
<dbReference type="PANTHER" id="PTHR10412:SF11">
    <property type="entry name" value="MANNOSYL-OLIGOSACCHARIDE GLUCOSIDASE"/>
    <property type="match status" value="1"/>
</dbReference>
<protein>
    <recommendedName>
        <fullName evidence="11 12">Mannosyl-oligosaccharide glucosidase</fullName>
        <ecNumber evidence="11 12">3.2.1.106</ecNumber>
    </recommendedName>
</protein>
<dbReference type="EnsemblMetazoa" id="CJA13640.1">
    <property type="protein sequence ID" value="CJA13640.1"/>
    <property type="gene ID" value="WBGene00132844"/>
</dbReference>
<keyword evidence="3 12" id="KW-0812">Transmembrane</keyword>
<dbReference type="InterPro" id="IPR008928">
    <property type="entry name" value="6-hairpin_glycosidase_sf"/>
</dbReference>
<comment type="function">
    <text evidence="12">Cleaves the distal alpha 1,2-linked glucose residue from the Glc(3)Man(9)GlcNAc(2) oligosaccharide precursor.</text>
</comment>
<dbReference type="Gene3D" id="2.70.98.110">
    <property type="entry name" value="Glycosyl hydrolase family 63, N-terminal domain"/>
    <property type="match status" value="1"/>
</dbReference>
<dbReference type="InterPro" id="IPR031631">
    <property type="entry name" value="Glyco_hydro_63N"/>
</dbReference>
<proteinExistence type="inferred from homology"/>
<name>A0A8R1HZ15_CAEJA</name>
<evidence type="ECO:0000256" key="11">
    <source>
        <dbReference type="ARBA" id="ARBA00038888"/>
    </source>
</evidence>
<evidence type="ECO:0000256" key="8">
    <source>
        <dbReference type="ARBA" id="ARBA00023136"/>
    </source>
</evidence>
<keyword evidence="9" id="KW-0325">Glycoprotein</keyword>
<reference evidence="15" key="2">
    <citation type="submission" date="2022-06" db="UniProtKB">
        <authorList>
            <consortium name="EnsemblMetazoa"/>
        </authorList>
    </citation>
    <scope>IDENTIFICATION</scope>
    <source>
        <strain evidence="15">DF5081</strain>
    </source>
</reference>
<accession>A0A8R1HZ15</accession>
<evidence type="ECO:0000256" key="12">
    <source>
        <dbReference type="RuleBase" id="RU368089"/>
    </source>
</evidence>
<keyword evidence="6" id="KW-0735">Signal-anchor</keyword>
<dbReference type="Proteomes" id="UP000005237">
    <property type="component" value="Unassembled WGS sequence"/>
</dbReference>
<dbReference type="GO" id="GO:0009311">
    <property type="term" value="P:oligosaccharide metabolic process"/>
    <property type="evidence" value="ECO:0007669"/>
    <property type="project" value="UniProtKB-UniRule"/>
</dbReference>
<feature type="domain" description="Glycosyl hydrolase family 63 N-terminal" evidence="14">
    <location>
        <begin position="79"/>
        <end position="254"/>
    </location>
</feature>
<keyword evidence="10 12" id="KW-0326">Glycosidase</keyword>
<keyword evidence="5 12" id="KW-0256">Endoplasmic reticulum</keyword>
<evidence type="ECO:0000256" key="5">
    <source>
        <dbReference type="ARBA" id="ARBA00022824"/>
    </source>
</evidence>
<dbReference type="InterPro" id="IPR004888">
    <property type="entry name" value="Glycoside_hydrolase_63"/>
</dbReference>
<dbReference type="SUPFAM" id="SSF48208">
    <property type="entry name" value="Six-hairpin glycosidases"/>
    <property type="match status" value="1"/>
</dbReference>
<comment type="catalytic activity">
    <reaction evidence="12">
        <text>N(4)-(alpha-D-Glc-(1-&gt;2)-alpha-D-Glc-(1-&gt;3)-alpha-D-Glc-(1-&gt;3)-alpha-D-Man-(1-&gt;2)-alpha-D-Man-(1-&gt;2)-alpha-D-Man-(1-&gt;3)-[alpha-D-Man-(1-&gt;2)-alpha-D-Man-(1-&gt;3)-[alpha-D-Man-(1-&gt;2)-alpha-D-Man-(1-&gt;6)]-alpha-D-Man-(1-&gt;6)]-beta-D-Man-(1-&gt;4)-beta-D-GlcNAc-(1-&gt;4)-beta-D-GlcNAc)-L-asparaginyl-[protein] + H2O = N(4)-(alpha-D-Glc-(1-&gt;3)-alpha-D-Glc-(1-&gt;3)-alpha-D-Man-(1-&gt;2)-alpha-D-Man-(1-&gt;2)-alpha-D-Man-(1-&gt;3)-[alpha-D-Man-(1-&gt;2)-alpha-D-Man-(1-&gt;3)-[alpha-D-Man-(1-&gt;2)-alpha-D-Man-(1-&gt;6)]-alpha-D-Man-(1-&gt;6)]-beta-D-Man-(1-&gt;4)-beta-D-GlcNAc-(1-&gt;4)-beta-D-GlcNAc)-L-asparaginyl-[protein] + beta-D-glucose</text>
        <dbReference type="Rhea" id="RHEA:55988"/>
        <dbReference type="Rhea" id="RHEA-COMP:12806"/>
        <dbReference type="Rhea" id="RHEA-COMP:14355"/>
        <dbReference type="ChEBI" id="CHEBI:15377"/>
        <dbReference type="ChEBI" id="CHEBI:15903"/>
        <dbReference type="ChEBI" id="CHEBI:59082"/>
        <dbReference type="ChEBI" id="CHEBI:132537"/>
        <dbReference type="EC" id="3.2.1.106"/>
    </reaction>
</comment>
<evidence type="ECO:0000256" key="9">
    <source>
        <dbReference type="ARBA" id="ARBA00023180"/>
    </source>
</evidence>
<dbReference type="GO" id="GO:0005789">
    <property type="term" value="C:endoplasmic reticulum membrane"/>
    <property type="evidence" value="ECO:0007669"/>
    <property type="project" value="UniProtKB-SubCell"/>
</dbReference>
<evidence type="ECO:0000256" key="2">
    <source>
        <dbReference type="ARBA" id="ARBA00010833"/>
    </source>
</evidence>
<keyword evidence="8 12" id="KW-0472">Membrane</keyword>
<dbReference type="InterPro" id="IPR038518">
    <property type="entry name" value="Glyco_hydro_63N_sf"/>
</dbReference>
<organism evidence="15 16">
    <name type="scientific">Caenorhabditis japonica</name>
    <dbReference type="NCBI Taxonomy" id="281687"/>
    <lineage>
        <taxon>Eukaryota</taxon>
        <taxon>Metazoa</taxon>
        <taxon>Ecdysozoa</taxon>
        <taxon>Nematoda</taxon>
        <taxon>Chromadorea</taxon>
        <taxon>Rhabditida</taxon>
        <taxon>Rhabditina</taxon>
        <taxon>Rhabditomorpha</taxon>
        <taxon>Rhabditoidea</taxon>
        <taxon>Rhabditidae</taxon>
        <taxon>Peloderinae</taxon>
        <taxon>Caenorhabditis</taxon>
    </lineage>
</organism>
<keyword evidence="7 12" id="KW-1133">Transmembrane helix</keyword>
<dbReference type="Pfam" id="PF16923">
    <property type="entry name" value="Glyco_hydro_63N"/>
    <property type="match status" value="1"/>
</dbReference>
<dbReference type="GO" id="GO:0004573">
    <property type="term" value="F:Glc3Man9GlcNAc2 oligosaccharide glucosidase activity"/>
    <property type="evidence" value="ECO:0007669"/>
    <property type="project" value="UniProtKB-UniRule"/>
</dbReference>
<evidence type="ECO:0000313" key="15">
    <source>
        <dbReference type="EnsemblMetazoa" id="CJA13640.1"/>
    </source>
</evidence>
<dbReference type="InterPro" id="IPR031335">
    <property type="entry name" value="Glyco_hydro_63_C"/>
</dbReference>
<dbReference type="AlphaFoldDB" id="A0A8R1HZ15"/>
<dbReference type="EC" id="3.2.1.106" evidence="11 12"/>
<dbReference type="PANTHER" id="PTHR10412">
    <property type="entry name" value="MANNOSYL-OLIGOSACCHARIDE GLUCOSIDASE"/>
    <property type="match status" value="1"/>
</dbReference>
<evidence type="ECO:0000256" key="7">
    <source>
        <dbReference type="ARBA" id="ARBA00022989"/>
    </source>
</evidence>
<evidence type="ECO:0000256" key="6">
    <source>
        <dbReference type="ARBA" id="ARBA00022968"/>
    </source>
</evidence>
<evidence type="ECO:0000256" key="3">
    <source>
        <dbReference type="ARBA" id="ARBA00022692"/>
    </source>
</evidence>
<evidence type="ECO:0000259" key="14">
    <source>
        <dbReference type="Pfam" id="PF16923"/>
    </source>
</evidence>
<reference evidence="16" key="1">
    <citation type="submission" date="2010-08" db="EMBL/GenBank/DDBJ databases">
        <authorList>
            <consortium name="Caenorhabditis japonica Sequencing Consortium"/>
            <person name="Wilson R.K."/>
        </authorList>
    </citation>
    <scope>NUCLEOTIDE SEQUENCE [LARGE SCALE GENOMIC DNA]</scope>
    <source>
        <strain evidence="16">DF5081</strain>
    </source>
</reference>
<feature type="domain" description="Glycosyl hydrolase family 63 C-terminal" evidence="13">
    <location>
        <begin position="301"/>
        <end position="785"/>
    </location>
</feature>